<evidence type="ECO:0008006" key="3">
    <source>
        <dbReference type="Google" id="ProtNLM"/>
    </source>
</evidence>
<accession>W4JPD0</accession>
<organism evidence="1 2">
    <name type="scientific">Heterobasidion irregulare (strain TC 32-1)</name>
    <dbReference type="NCBI Taxonomy" id="747525"/>
    <lineage>
        <taxon>Eukaryota</taxon>
        <taxon>Fungi</taxon>
        <taxon>Dikarya</taxon>
        <taxon>Basidiomycota</taxon>
        <taxon>Agaricomycotina</taxon>
        <taxon>Agaricomycetes</taxon>
        <taxon>Russulales</taxon>
        <taxon>Bondarzewiaceae</taxon>
        <taxon>Heterobasidion</taxon>
        <taxon>Heterobasidion annosum species complex</taxon>
    </lineage>
</organism>
<dbReference type="InParanoid" id="W4JPD0"/>
<feature type="non-terminal residue" evidence="1">
    <location>
        <position position="117"/>
    </location>
</feature>
<protein>
    <recommendedName>
        <fullName evidence="3">BTB domain-containing protein</fullName>
    </recommendedName>
</protein>
<gene>
    <name evidence="1" type="ORF">HETIRDRAFT_247322</name>
</gene>
<dbReference type="HOGENOM" id="CLU_047592_8_0_1"/>
<keyword evidence="2" id="KW-1185">Reference proteome</keyword>
<reference evidence="1 2" key="1">
    <citation type="journal article" date="2012" name="New Phytol.">
        <title>Insight into trade-off between wood decay and parasitism from the genome of a fungal forest pathogen.</title>
        <authorList>
            <person name="Olson A."/>
            <person name="Aerts A."/>
            <person name="Asiegbu F."/>
            <person name="Belbahri L."/>
            <person name="Bouzid O."/>
            <person name="Broberg A."/>
            <person name="Canback B."/>
            <person name="Coutinho P.M."/>
            <person name="Cullen D."/>
            <person name="Dalman K."/>
            <person name="Deflorio G."/>
            <person name="van Diepen L.T."/>
            <person name="Dunand C."/>
            <person name="Duplessis S."/>
            <person name="Durling M."/>
            <person name="Gonthier P."/>
            <person name="Grimwood J."/>
            <person name="Fossdal C.G."/>
            <person name="Hansson D."/>
            <person name="Henrissat B."/>
            <person name="Hietala A."/>
            <person name="Himmelstrand K."/>
            <person name="Hoffmeister D."/>
            <person name="Hogberg N."/>
            <person name="James T.Y."/>
            <person name="Karlsson M."/>
            <person name="Kohler A."/>
            <person name="Kues U."/>
            <person name="Lee Y.H."/>
            <person name="Lin Y.C."/>
            <person name="Lind M."/>
            <person name="Lindquist E."/>
            <person name="Lombard V."/>
            <person name="Lucas S."/>
            <person name="Lunden K."/>
            <person name="Morin E."/>
            <person name="Murat C."/>
            <person name="Park J."/>
            <person name="Raffaello T."/>
            <person name="Rouze P."/>
            <person name="Salamov A."/>
            <person name="Schmutz J."/>
            <person name="Solheim H."/>
            <person name="Stahlberg J."/>
            <person name="Velez H."/>
            <person name="de Vries R.P."/>
            <person name="Wiebenga A."/>
            <person name="Woodward S."/>
            <person name="Yakovlev I."/>
            <person name="Garbelotto M."/>
            <person name="Martin F."/>
            <person name="Grigoriev I.V."/>
            <person name="Stenlid J."/>
        </authorList>
    </citation>
    <scope>NUCLEOTIDE SEQUENCE [LARGE SCALE GENOMIC DNA]</scope>
    <source>
        <strain evidence="1 2">TC 32-1</strain>
    </source>
</reference>
<dbReference type="KEGG" id="hir:HETIRDRAFT_247322"/>
<evidence type="ECO:0000313" key="2">
    <source>
        <dbReference type="Proteomes" id="UP000030671"/>
    </source>
</evidence>
<dbReference type="AlphaFoldDB" id="W4JPD0"/>
<dbReference type="STRING" id="747525.W4JPD0"/>
<name>W4JPD0_HETIT</name>
<dbReference type="RefSeq" id="XP_009553228.1">
    <property type="nucleotide sequence ID" value="XM_009554933.1"/>
</dbReference>
<dbReference type="OrthoDB" id="2367075at2759"/>
<dbReference type="EMBL" id="KI925467">
    <property type="protein sequence ID" value="ETW74741.1"/>
    <property type="molecule type" value="Genomic_DNA"/>
</dbReference>
<sequence>INIDDIESRDFDAFLSILYPTDFDEPDVCTVEGWASVLHLANMWSFNSIRRLAITRLTGLASPVDKLVYGNKYAVGEWLVPAYVSLCQRQEVLSFEEGRRLSSDDIILIMTIRESIR</sequence>
<dbReference type="GeneID" id="20669166"/>
<dbReference type="Proteomes" id="UP000030671">
    <property type="component" value="Unassembled WGS sequence"/>
</dbReference>
<feature type="non-terminal residue" evidence="1">
    <location>
        <position position="1"/>
    </location>
</feature>
<evidence type="ECO:0000313" key="1">
    <source>
        <dbReference type="EMBL" id="ETW74741.1"/>
    </source>
</evidence>
<proteinExistence type="predicted"/>